<dbReference type="KEGG" id="vta:B0486"/>
<evidence type="ECO:0000256" key="1">
    <source>
        <dbReference type="ARBA" id="ARBA00004141"/>
    </source>
</evidence>
<dbReference type="RefSeq" id="WP_102524425.1">
    <property type="nucleotide sequence ID" value="NZ_LT960612.1"/>
</dbReference>
<evidence type="ECO:0000313" key="8">
    <source>
        <dbReference type="Proteomes" id="UP000235828"/>
    </source>
</evidence>
<dbReference type="AlphaFoldDB" id="A0A2N8ZJM4"/>
<keyword evidence="4 5" id="KW-0472">Membrane</keyword>
<evidence type="ECO:0000256" key="4">
    <source>
        <dbReference type="ARBA" id="ARBA00023136"/>
    </source>
</evidence>
<reference evidence="7 8" key="1">
    <citation type="submission" date="2017-10" db="EMBL/GenBank/DDBJ databases">
        <authorList>
            <person name="Banno H."/>
            <person name="Chua N.-H."/>
        </authorList>
    </citation>
    <scope>NUCLEOTIDE SEQUENCE [LARGE SCALE GENOMIC DNA]</scope>
    <source>
        <strain evidence="7">Vibrio tapetis CECT4600</strain>
    </source>
</reference>
<evidence type="ECO:0000256" key="5">
    <source>
        <dbReference type="SAM" id="Phobius"/>
    </source>
</evidence>
<dbReference type="GO" id="GO:0016020">
    <property type="term" value="C:membrane"/>
    <property type="evidence" value="ECO:0007669"/>
    <property type="project" value="UniProtKB-SubCell"/>
</dbReference>
<evidence type="ECO:0000313" key="7">
    <source>
        <dbReference type="EMBL" id="SON52097.1"/>
    </source>
</evidence>
<evidence type="ECO:0000256" key="2">
    <source>
        <dbReference type="ARBA" id="ARBA00022692"/>
    </source>
</evidence>
<feature type="domain" description="NnrU" evidence="6">
    <location>
        <begin position="4"/>
        <end position="186"/>
    </location>
</feature>
<accession>A0A2N8ZJM4</accession>
<keyword evidence="3 5" id="KW-1133">Transmembrane helix</keyword>
<dbReference type="InterPro" id="IPR009915">
    <property type="entry name" value="NnrU_dom"/>
</dbReference>
<keyword evidence="2 5" id="KW-0812">Transmembrane</keyword>
<keyword evidence="8" id="KW-1185">Reference proteome</keyword>
<sequence length="189" mass="20810">MLSLIAGLFLFLGIHSISIFAEDARNRMVAKSEGGWKILYSLISVVGIVLIAQGYAALRLEPIVLYVPPSWTRHLTYLLMLPAMVLFVAPYFPGKIKQVTKHPQLVAVKLWAFSHLLVNGMLADVILFGAFLAWAVVDRISMKKRESRPVPGLKANGVNDIFAIIIGVALTGVFVMYLHKILIGMPLVG</sequence>
<feature type="transmembrane region" description="Helical" evidence="5">
    <location>
        <begin position="75"/>
        <end position="92"/>
    </location>
</feature>
<dbReference type="Proteomes" id="UP000235828">
    <property type="component" value="Chromosome B"/>
</dbReference>
<feature type="transmembrane region" description="Helical" evidence="5">
    <location>
        <begin position="37"/>
        <end position="55"/>
    </location>
</feature>
<evidence type="ECO:0000256" key="3">
    <source>
        <dbReference type="ARBA" id="ARBA00022989"/>
    </source>
</evidence>
<organism evidence="7 8">
    <name type="scientific">Vibrio tapetis subsp. tapetis</name>
    <dbReference type="NCBI Taxonomy" id="1671868"/>
    <lineage>
        <taxon>Bacteria</taxon>
        <taxon>Pseudomonadati</taxon>
        <taxon>Pseudomonadota</taxon>
        <taxon>Gammaproteobacteria</taxon>
        <taxon>Vibrionales</taxon>
        <taxon>Vibrionaceae</taxon>
        <taxon>Vibrio</taxon>
    </lineage>
</organism>
<proteinExistence type="predicted"/>
<feature type="transmembrane region" description="Helical" evidence="5">
    <location>
        <begin position="112"/>
        <end position="137"/>
    </location>
</feature>
<dbReference type="EMBL" id="LT960612">
    <property type="protein sequence ID" value="SON52097.1"/>
    <property type="molecule type" value="Genomic_DNA"/>
</dbReference>
<name>A0A2N8ZJM4_9VIBR</name>
<dbReference type="Pfam" id="PF07298">
    <property type="entry name" value="NnrU"/>
    <property type="match status" value="1"/>
</dbReference>
<dbReference type="OrthoDB" id="5293641at2"/>
<comment type="subcellular location">
    <subcellularLocation>
        <location evidence="1">Membrane</location>
        <topology evidence="1">Multi-pass membrane protein</topology>
    </subcellularLocation>
</comment>
<gene>
    <name evidence="7" type="ORF">VTAP4600_B0486</name>
</gene>
<evidence type="ECO:0000259" key="6">
    <source>
        <dbReference type="Pfam" id="PF07298"/>
    </source>
</evidence>
<feature type="transmembrane region" description="Helical" evidence="5">
    <location>
        <begin position="158"/>
        <end position="179"/>
    </location>
</feature>
<protein>
    <submittedName>
        <fullName evidence="7">NnrU-like protein</fullName>
    </submittedName>
</protein>